<dbReference type="InterPro" id="IPR007421">
    <property type="entry name" value="Schlafen_AlbA_2_dom"/>
</dbReference>
<dbReference type="InterPro" id="IPR038475">
    <property type="entry name" value="RecG_C_sf"/>
</dbReference>
<dbReference type="EMBL" id="MT631164">
    <property type="protein sequence ID" value="QNO45986.1"/>
    <property type="molecule type" value="Genomic_DNA"/>
</dbReference>
<sequence>MDEFELMERIGKREDIHTEFKREIDRENLAKAIISFANTDGGQIIIGVDDNGEVTGVDDADKLMRRVDDVAFNRCEPPITVVQETVDVGGKGVVIVNVPKGDQRPYRTRSGLYYIRSTNRRRQATRQELLRLFQATESIYYDETEIFRASISDLEADHFEKFFRDYLGMEITDENIYAYMKNLKVTSSREKPTLTGLLFFGRHPQFFIPHARVITAYIEGGDLSLPPKDKKEMDGRVPEILENVMVFLKLHLKEEHRIRGMEPELHPEIPEEALREALVNAIAHRDYTISAPIRILIFKDKVEFHTPGVLPNTVTIESMKIGGSHVLRNPTIYNFLAKMGLVTDIGSGVKRIITLVKETVERDVDLKVEGNEFLLTIPRRGEG</sequence>
<dbReference type="Gene3D" id="3.30.565.60">
    <property type="match status" value="1"/>
</dbReference>
<reference evidence="2" key="1">
    <citation type="submission" date="2020-06" db="EMBL/GenBank/DDBJ databases">
        <title>Unique genomic features of the anaerobic methanotrophic archaea.</title>
        <authorList>
            <person name="Chadwick G.L."/>
            <person name="Skennerton C.T."/>
            <person name="Laso-Perez R."/>
            <person name="Leu A.O."/>
            <person name="Speth D.R."/>
            <person name="Yu H."/>
            <person name="Morgan-Lang C."/>
            <person name="Hatzenpichler R."/>
            <person name="Goudeau D."/>
            <person name="Malmstrom R."/>
            <person name="Brazelton W.J."/>
            <person name="Woyke T."/>
            <person name="Hallam S.J."/>
            <person name="Tyson G.W."/>
            <person name="Wegener G."/>
            <person name="Boetius A."/>
            <person name="Orphan V."/>
        </authorList>
    </citation>
    <scope>NUCLEOTIDE SEQUENCE</scope>
</reference>
<dbReference type="AlphaFoldDB" id="A0A7G9YAS8"/>
<dbReference type="PANTHER" id="PTHR30595">
    <property type="entry name" value="GLPR-RELATED TRANSCRIPTIONAL REPRESSOR"/>
    <property type="match status" value="1"/>
</dbReference>
<dbReference type="InterPro" id="IPR038461">
    <property type="entry name" value="Schlafen_AlbA_2_dom_sf"/>
</dbReference>
<dbReference type="EMBL" id="MT631074">
    <property type="protein sequence ID" value="QNO45112.1"/>
    <property type="molecule type" value="Genomic_DNA"/>
</dbReference>
<evidence type="ECO:0000313" key="3">
    <source>
        <dbReference type="EMBL" id="QNO45986.1"/>
    </source>
</evidence>
<protein>
    <recommendedName>
        <fullName evidence="1">Schlafen AlbA-2 domain-containing protein</fullName>
    </recommendedName>
</protein>
<evidence type="ECO:0000313" key="2">
    <source>
        <dbReference type="EMBL" id="QNO45112.1"/>
    </source>
</evidence>
<feature type="domain" description="Schlafen AlbA-2" evidence="1">
    <location>
        <begin position="14"/>
        <end position="124"/>
    </location>
</feature>
<dbReference type="Pfam" id="PF04326">
    <property type="entry name" value="SLFN_AlbA_2"/>
    <property type="match status" value="1"/>
</dbReference>
<gene>
    <name evidence="2" type="ORF">ELGAPCHP_00006</name>
    <name evidence="3" type="ORF">IBBCPAGD_00002</name>
</gene>
<name>A0A7G9YAS8_9EURY</name>
<organism evidence="2">
    <name type="scientific">Candidatus Methanogaster sp. ANME-2c ERB4</name>
    <dbReference type="NCBI Taxonomy" id="2759911"/>
    <lineage>
        <taxon>Archaea</taxon>
        <taxon>Methanobacteriati</taxon>
        <taxon>Methanobacteriota</taxon>
        <taxon>Stenosarchaea group</taxon>
        <taxon>Methanomicrobia</taxon>
        <taxon>Methanosarcinales</taxon>
        <taxon>ANME-2 cluster</taxon>
        <taxon>Candidatus Methanogasteraceae</taxon>
        <taxon>Candidatus Methanogaster</taxon>
    </lineage>
</organism>
<proteinExistence type="predicted"/>
<dbReference type="Gene3D" id="3.30.950.30">
    <property type="entry name" value="Schlafen, AAA domain"/>
    <property type="match status" value="1"/>
</dbReference>
<accession>A0A7G9YAS8</accession>
<evidence type="ECO:0000259" key="1">
    <source>
        <dbReference type="Pfam" id="PF04326"/>
    </source>
</evidence>
<dbReference type="Pfam" id="PF13749">
    <property type="entry name" value="HATPase_c_4"/>
    <property type="match status" value="1"/>
</dbReference>
<dbReference type="PANTHER" id="PTHR30595:SF6">
    <property type="entry name" value="SCHLAFEN ALBA-2 DOMAIN-CONTAINING PROTEIN"/>
    <property type="match status" value="1"/>
</dbReference>